<dbReference type="PROSITE" id="PS50209">
    <property type="entry name" value="CARD"/>
    <property type="match status" value="1"/>
</dbReference>
<dbReference type="Proteomes" id="UP000242638">
    <property type="component" value="Unassembled WGS sequence"/>
</dbReference>
<reference evidence="2" key="2">
    <citation type="submission" date="2025-08" db="UniProtKB">
        <authorList>
            <consortium name="Ensembl"/>
        </authorList>
    </citation>
    <scope>IDENTIFICATION</scope>
    <source>
        <strain evidence="2">Guanapo</strain>
    </source>
</reference>
<dbReference type="SMART" id="SM00114">
    <property type="entry name" value="CARD"/>
    <property type="match status" value="1"/>
</dbReference>
<dbReference type="AlphaFoldDB" id="A0A3P9P935"/>
<accession>A0A3P9P935</accession>
<evidence type="ECO:0000313" key="2">
    <source>
        <dbReference type="Ensembl" id="ENSPREP00000018218.1"/>
    </source>
</evidence>
<dbReference type="InterPro" id="IPR011029">
    <property type="entry name" value="DEATH-like_dom_sf"/>
</dbReference>
<dbReference type="Bgee" id="ENSPREG00000012337">
    <property type="expression patterns" value="Expressed in caudal fin"/>
</dbReference>
<evidence type="ECO:0000259" key="1">
    <source>
        <dbReference type="PROSITE" id="PS50209"/>
    </source>
</evidence>
<dbReference type="Pfam" id="PF00619">
    <property type="entry name" value="CARD"/>
    <property type="match status" value="1"/>
</dbReference>
<reference evidence="2" key="3">
    <citation type="submission" date="2025-09" db="UniProtKB">
        <authorList>
            <consortium name="Ensembl"/>
        </authorList>
    </citation>
    <scope>IDENTIFICATION</scope>
    <source>
        <strain evidence="2">Guanapo</strain>
    </source>
</reference>
<dbReference type="InterPro" id="IPR001315">
    <property type="entry name" value="CARD"/>
</dbReference>
<sequence>MFLSETSVRSEFVERVSEEILKQLLDGLLSDGVFNPSEKEEILQKIQTRADEARATIDAVMKKGKRASDIMIQRLQLIDPTLSNQLGLAPHHRGVNYRGQPGT</sequence>
<dbReference type="OMA" id="CEKEMVT"/>
<dbReference type="SUPFAM" id="SSF47986">
    <property type="entry name" value="DEATH domain"/>
    <property type="match status" value="1"/>
</dbReference>
<protein>
    <recommendedName>
        <fullName evidence="1">CARD domain-containing protein</fullName>
    </recommendedName>
</protein>
<keyword evidence="3" id="KW-1185">Reference proteome</keyword>
<dbReference type="Gene3D" id="1.10.533.10">
    <property type="entry name" value="Death Domain, Fas"/>
    <property type="match status" value="1"/>
</dbReference>
<name>A0A3P9P935_POERE</name>
<dbReference type="GO" id="GO:0042981">
    <property type="term" value="P:regulation of apoptotic process"/>
    <property type="evidence" value="ECO:0007669"/>
    <property type="project" value="InterPro"/>
</dbReference>
<evidence type="ECO:0000313" key="3">
    <source>
        <dbReference type="Proteomes" id="UP000242638"/>
    </source>
</evidence>
<dbReference type="Ensembl" id="ENSPRET00000018417.1">
    <property type="protein sequence ID" value="ENSPREP00000018218.1"/>
    <property type="gene ID" value="ENSPREG00000012337.1"/>
</dbReference>
<reference evidence="3" key="1">
    <citation type="submission" date="2013-11" db="EMBL/GenBank/DDBJ databases">
        <title>The genomic landscape of the Guanapo guppy.</title>
        <authorList>
            <person name="Kuenstner A."/>
            <person name="Dreyer C."/>
        </authorList>
    </citation>
    <scope>NUCLEOTIDE SEQUENCE</scope>
    <source>
        <strain evidence="3">Guanapo</strain>
    </source>
</reference>
<organism evidence="2 3">
    <name type="scientific">Poecilia reticulata</name>
    <name type="common">Guppy</name>
    <name type="synonym">Acanthophacelus reticulatus</name>
    <dbReference type="NCBI Taxonomy" id="8081"/>
    <lineage>
        <taxon>Eukaryota</taxon>
        <taxon>Metazoa</taxon>
        <taxon>Chordata</taxon>
        <taxon>Craniata</taxon>
        <taxon>Vertebrata</taxon>
        <taxon>Euteleostomi</taxon>
        <taxon>Actinopterygii</taxon>
        <taxon>Neopterygii</taxon>
        <taxon>Teleostei</taxon>
        <taxon>Neoteleostei</taxon>
        <taxon>Acanthomorphata</taxon>
        <taxon>Ovalentaria</taxon>
        <taxon>Atherinomorphae</taxon>
        <taxon>Cyprinodontiformes</taxon>
        <taxon>Poeciliidae</taxon>
        <taxon>Poeciliinae</taxon>
        <taxon>Poecilia</taxon>
    </lineage>
</organism>
<proteinExistence type="predicted"/>
<dbReference type="STRING" id="8081.ENSPREP00000018218"/>
<feature type="domain" description="CARD" evidence="1">
    <location>
        <begin position="9"/>
        <end position="90"/>
    </location>
</feature>
<dbReference type="GeneTree" id="ENSGT00940000176940"/>